<feature type="transmembrane region" description="Helical" evidence="10">
    <location>
        <begin position="110"/>
        <end position="134"/>
    </location>
</feature>
<dbReference type="EMBL" id="JAGSPA010000004">
    <property type="protein sequence ID" value="MBV7257549.1"/>
    <property type="molecule type" value="Genomic_DNA"/>
</dbReference>
<comment type="similarity">
    <text evidence="10">Belongs to the PlsY family.</text>
</comment>
<keyword evidence="5 10" id="KW-1133">Transmembrane helix</keyword>
<feature type="transmembrane region" description="Helical" evidence="10">
    <location>
        <begin position="12"/>
        <end position="32"/>
    </location>
</feature>
<keyword evidence="11" id="KW-0012">Acyltransferase</keyword>
<evidence type="ECO:0000313" key="12">
    <source>
        <dbReference type="Proteomes" id="UP000722336"/>
    </source>
</evidence>
<keyword evidence="3 10" id="KW-0808">Transferase</keyword>
<accession>A0ABS6SGL6</accession>
<keyword evidence="6 10" id="KW-0443">Lipid metabolism</keyword>
<evidence type="ECO:0000256" key="1">
    <source>
        <dbReference type="ARBA" id="ARBA00022475"/>
    </source>
</evidence>
<comment type="catalytic activity">
    <reaction evidence="10">
        <text>an acyl phosphate + sn-glycerol 3-phosphate = a 1-acyl-sn-glycero-3-phosphate + phosphate</text>
        <dbReference type="Rhea" id="RHEA:34075"/>
        <dbReference type="ChEBI" id="CHEBI:43474"/>
        <dbReference type="ChEBI" id="CHEBI:57597"/>
        <dbReference type="ChEBI" id="CHEBI:57970"/>
        <dbReference type="ChEBI" id="CHEBI:59918"/>
        <dbReference type="EC" id="2.3.1.275"/>
    </reaction>
</comment>
<dbReference type="InterPro" id="IPR003811">
    <property type="entry name" value="G3P_acylTferase_PlsY"/>
</dbReference>
<keyword evidence="2 10" id="KW-0444">Lipid biosynthesis</keyword>
<evidence type="ECO:0000256" key="8">
    <source>
        <dbReference type="ARBA" id="ARBA00023209"/>
    </source>
</evidence>
<feature type="transmembrane region" description="Helical" evidence="10">
    <location>
        <begin position="141"/>
        <end position="159"/>
    </location>
</feature>
<dbReference type="SMART" id="SM01207">
    <property type="entry name" value="G3P_acyltransf"/>
    <property type="match status" value="1"/>
</dbReference>
<evidence type="ECO:0000313" key="11">
    <source>
        <dbReference type="EMBL" id="MBV7257549.1"/>
    </source>
</evidence>
<dbReference type="PANTHER" id="PTHR30309:SF0">
    <property type="entry name" value="GLYCEROL-3-PHOSPHATE ACYLTRANSFERASE-RELATED"/>
    <property type="match status" value="1"/>
</dbReference>
<proteinExistence type="inferred from homology"/>
<dbReference type="GO" id="GO:0004366">
    <property type="term" value="F:glycerol-3-phosphate O-acyltransferase activity"/>
    <property type="evidence" value="ECO:0007669"/>
    <property type="project" value="UniProtKB-EC"/>
</dbReference>
<dbReference type="Pfam" id="PF02660">
    <property type="entry name" value="G3P_acyltransf"/>
    <property type="match status" value="1"/>
</dbReference>
<keyword evidence="12" id="KW-1185">Reference proteome</keyword>
<evidence type="ECO:0000256" key="3">
    <source>
        <dbReference type="ARBA" id="ARBA00022679"/>
    </source>
</evidence>
<keyword evidence="1 10" id="KW-1003">Cell membrane</keyword>
<comment type="caution">
    <text evidence="11">The sequence shown here is derived from an EMBL/GenBank/DDBJ whole genome shotgun (WGS) entry which is preliminary data.</text>
</comment>
<evidence type="ECO:0000256" key="10">
    <source>
        <dbReference type="HAMAP-Rule" id="MF_01043"/>
    </source>
</evidence>
<dbReference type="Proteomes" id="UP000722336">
    <property type="component" value="Unassembled WGS sequence"/>
</dbReference>
<comment type="subunit">
    <text evidence="10">Probably interacts with PlsX.</text>
</comment>
<dbReference type="EC" id="2.3.1.275" evidence="10"/>
<evidence type="ECO:0000256" key="2">
    <source>
        <dbReference type="ARBA" id="ARBA00022516"/>
    </source>
</evidence>
<dbReference type="RefSeq" id="WP_218446396.1">
    <property type="nucleotide sequence ID" value="NZ_JAGSPA010000004.1"/>
</dbReference>
<dbReference type="PANTHER" id="PTHR30309">
    <property type="entry name" value="INNER MEMBRANE PROTEIN YGIH"/>
    <property type="match status" value="1"/>
</dbReference>
<feature type="transmembrane region" description="Helical" evidence="10">
    <location>
        <begin position="86"/>
        <end position="104"/>
    </location>
</feature>
<evidence type="ECO:0000256" key="7">
    <source>
        <dbReference type="ARBA" id="ARBA00023136"/>
    </source>
</evidence>
<comment type="subcellular location">
    <subcellularLocation>
        <location evidence="10">Cell membrane</location>
        <topology evidence="10">Multi-pass membrane protein</topology>
    </subcellularLocation>
</comment>
<keyword evidence="8 10" id="KW-0594">Phospholipid biosynthesis</keyword>
<evidence type="ECO:0000256" key="4">
    <source>
        <dbReference type="ARBA" id="ARBA00022692"/>
    </source>
</evidence>
<evidence type="ECO:0000256" key="5">
    <source>
        <dbReference type="ARBA" id="ARBA00022989"/>
    </source>
</evidence>
<keyword evidence="7 10" id="KW-0472">Membrane</keyword>
<comment type="pathway">
    <text evidence="10">Lipid metabolism; phospholipid metabolism.</text>
</comment>
<dbReference type="HAMAP" id="MF_01043">
    <property type="entry name" value="PlsY"/>
    <property type="match status" value="1"/>
</dbReference>
<protein>
    <recommendedName>
        <fullName evidence="10">Glycerol-3-phosphate acyltransferase</fullName>
    </recommendedName>
    <alternativeName>
        <fullName evidence="10">Acyl-PO4 G3P acyltransferase</fullName>
    </alternativeName>
    <alternativeName>
        <fullName evidence="10">Acyl-phosphate--glycerol-3-phosphate acyltransferase</fullName>
    </alternativeName>
    <alternativeName>
        <fullName evidence="10">G3P acyltransferase</fullName>
        <shortName evidence="10">GPAT</shortName>
        <ecNumber evidence="10">2.3.1.275</ecNumber>
    </alternativeName>
    <alternativeName>
        <fullName evidence="10">Lysophosphatidic acid synthase</fullName>
        <shortName evidence="10">LPA synthase</shortName>
    </alternativeName>
</protein>
<reference evidence="11 12" key="1">
    <citation type="submission" date="2021-04" db="EMBL/GenBank/DDBJ databases">
        <authorList>
            <person name="Pira H."/>
            <person name="Risdian C."/>
            <person name="Wink J."/>
        </authorList>
    </citation>
    <scope>NUCLEOTIDE SEQUENCE [LARGE SCALE GENOMIC DNA]</scope>
    <source>
        <strain evidence="11 12">WHA3</strain>
    </source>
</reference>
<evidence type="ECO:0000256" key="6">
    <source>
        <dbReference type="ARBA" id="ARBA00023098"/>
    </source>
</evidence>
<comment type="function">
    <text evidence="10">Catalyzes the transfer of an acyl group from acyl-phosphate (acyl-PO(4)) to glycerol-3-phosphate (G3P) to form lysophosphatidic acid (LPA). This enzyme utilizes acyl-phosphate as fatty acyl donor, but not acyl-CoA or acyl-ACP.</text>
</comment>
<sequence>MPMDILSAPWSWLFIGYLLGSVPFGLVLTRIAGKGDIRSVGSGNIGTTNVLRAGGKGLAAATLLLDVGKGALAVWLGSQHALGGDIMGGMGAFLGHLFPVWLLFKGGKGVATMLGICFALAWQIGLVFALVWLGTAALTRYSSLAGILAGLAAPLVPLLQGRWDAALLLGGMAMLVIAKHEANIGRLRAGTESKIGAKS</sequence>
<gene>
    <name evidence="10 11" type="primary">plsY</name>
    <name evidence="11" type="ORF">KCG44_12210</name>
</gene>
<evidence type="ECO:0000256" key="9">
    <source>
        <dbReference type="ARBA" id="ARBA00023264"/>
    </source>
</evidence>
<name>A0ABS6SGL6_9SPHN</name>
<keyword evidence="4 10" id="KW-0812">Transmembrane</keyword>
<keyword evidence="9 10" id="KW-1208">Phospholipid metabolism</keyword>
<organism evidence="11 12">
    <name type="scientific">Pacificimonas pallii</name>
    <dbReference type="NCBI Taxonomy" id="2827236"/>
    <lineage>
        <taxon>Bacteria</taxon>
        <taxon>Pseudomonadati</taxon>
        <taxon>Pseudomonadota</taxon>
        <taxon>Alphaproteobacteria</taxon>
        <taxon>Sphingomonadales</taxon>
        <taxon>Sphingosinicellaceae</taxon>
        <taxon>Pacificimonas</taxon>
    </lineage>
</organism>
<dbReference type="NCBIfam" id="TIGR00023">
    <property type="entry name" value="glycerol-3-phosphate 1-O-acyltransferase PlsY"/>
    <property type="match status" value="1"/>
</dbReference>